<dbReference type="EMBL" id="CADIKG010000012">
    <property type="protein sequence ID" value="CAB3762861.1"/>
    <property type="molecule type" value="Genomic_DNA"/>
</dbReference>
<feature type="chain" id="PRO_5044567468" description="Lipoprotein" evidence="1">
    <location>
        <begin position="22"/>
        <end position="301"/>
    </location>
</feature>
<protein>
    <recommendedName>
        <fullName evidence="6">Lipoprotein</fullName>
    </recommendedName>
</protein>
<sequence>MFHSKQNLLAVALVLAGLVLAGCGGGGDTGNGPAPSSNTGSSGSGSSATNGGVVSSVFLQSGGSGYFSFASSLNASSQYTGVARAQLYTTSASSSVFSEQTSNVIGQYSMTTTRMTLVTTQGDYSTLGLGNDIQIDQQSANAFTYGVGGSPAILQATLTSTDVSGQAVSAVAVDANGGVAHTLAADTSAMPAGSVRYTTQVTALQPLLTVQSGNPISQTLAQLQQQYGGTIATLGDATYLTGMTGAPEPAYAQLGGSVYPANYTGASQATGLSLVAGTPYAYNQTAAAFIAQELQAHAGAL</sequence>
<gene>
    <name evidence="3" type="ORF">B7G54_24360</name>
    <name evidence="2" type="ORF">LMG29660_04594</name>
</gene>
<evidence type="ECO:0000313" key="5">
    <source>
        <dbReference type="Proteomes" id="UP000494135"/>
    </source>
</evidence>
<evidence type="ECO:0000313" key="4">
    <source>
        <dbReference type="Proteomes" id="UP000193146"/>
    </source>
</evidence>
<evidence type="ECO:0000313" key="2">
    <source>
        <dbReference type="EMBL" id="CAB3762861.1"/>
    </source>
</evidence>
<dbReference type="AlphaFoldDB" id="A0A1X1PCS2"/>
<feature type="signal peptide" evidence="1">
    <location>
        <begin position="1"/>
        <end position="21"/>
    </location>
</feature>
<reference evidence="3 4" key="1">
    <citation type="submission" date="2017-04" db="EMBL/GenBank/DDBJ databases">
        <title>Burkholderia puraquae sp. nov., a novel Burkholderia cepacia complex species from hospital setting samples.</title>
        <authorList>
            <person name="Martina P."/>
            <person name="Leguizamon M."/>
            <person name="Prieto C."/>
            <person name="Sousa S."/>
            <person name="Montanaro P."/>
            <person name="Draghi W."/>
            <person name="Staembler M."/>
            <person name="Bettiol M."/>
            <person name="Figoli C."/>
            <person name="Palau J."/>
            <person name="Alvarez F."/>
            <person name="Benetti S."/>
            <person name="Anchat E."/>
            <person name="Vescina C."/>
            <person name="Ferreras J."/>
            <person name="Lasch P."/>
            <person name="Lagares A."/>
            <person name="Zorreguieta A."/>
            <person name="Yantorno O."/>
            <person name="Bosch A."/>
        </authorList>
    </citation>
    <scope>NUCLEOTIDE SEQUENCE [LARGE SCALE GENOMIC DNA]</scope>
    <source>
        <strain evidence="3 4">CAMPA 1040</strain>
    </source>
</reference>
<dbReference type="EMBL" id="NBYX01000013">
    <property type="protein sequence ID" value="ORT83454.1"/>
    <property type="molecule type" value="Genomic_DNA"/>
</dbReference>
<dbReference type="OrthoDB" id="9842856at2"/>
<keyword evidence="4" id="KW-1185">Reference proteome</keyword>
<dbReference type="Proteomes" id="UP000494135">
    <property type="component" value="Unassembled WGS sequence"/>
</dbReference>
<reference evidence="2 5" key="2">
    <citation type="submission" date="2020-04" db="EMBL/GenBank/DDBJ databases">
        <authorList>
            <person name="De Canck E."/>
        </authorList>
    </citation>
    <scope>NUCLEOTIDE SEQUENCE [LARGE SCALE GENOMIC DNA]</scope>
    <source>
        <strain evidence="2 5">LMG 29660</strain>
    </source>
</reference>
<proteinExistence type="predicted"/>
<accession>A0A1X1PCS2</accession>
<name>A0A1X1PCS2_9BURK</name>
<keyword evidence="1" id="KW-0732">Signal</keyword>
<dbReference type="Proteomes" id="UP000193146">
    <property type="component" value="Unassembled WGS sequence"/>
</dbReference>
<dbReference type="RefSeq" id="WP_085041388.1">
    <property type="nucleotide sequence ID" value="NZ_CADIKG010000012.1"/>
</dbReference>
<organism evidence="3 4">
    <name type="scientific">Burkholderia puraquae</name>
    <dbReference type="NCBI Taxonomy" id="1904757"/>
    <lineage>
        <taxon>Bacteria</taxon>
        <taxon>Pseudomonadati</taxon>
        <taxon>Pseudomonadota</taxon>
        <taxon>Betaproteobacteria</taxon>
        <taxon>Burkholderiales</taxon>
        <taxon>Burkholderiaceae</taxon>
        <taxon>Burkholderia</taxon>
        <taxon>Burkholderia cepacia complex</taxon>
    </lineage>
</organism>
<evidence type="ECO:0008006" key="6">
    <source>
        <dbReference type="Google" id="ProtNLM"/>
    </source>
</evidence>
<evidence type="ECO:0000313" key="3">
    <source>
        <dbReference type="EMBL" id="ORT83454.1"/>
    </source>
</evidence>
<evidence type="ECO:0000256" key="1">
    <source>
        <dbReference type="SAM" id="SignalP"/>
    </source>
</evidence>
<dbReference type="PROSITE" id="PS51257">
    <property type="entry name" value="PROKAR_LIPOPROTEIN"/>
    <property type="match status" value="1"/>
</dbReference>